<dbReference type="GO" id="GO:0006508">
    <property type="term" value="P:proteolysis"/>
    <property type="evidence" value="ECO:0007669"/>
    <property type="project" value="InterPro"/>
</dbReference>
<dbReference type="PANTHER" id="PTHR21581:SF6">
    <property type="entry name" value="TRAFFICKING PROTEIN PARTICLE COMPLEX SUBUNIT 12"/>
    <property type="match status" value="1"/>
</dbReference>
<organism evidence="11 12">
    <name type="scientific">Candidatus Kaiserbacteria bacterium RIFCSPHIGHO2_02_FULL_49_34</name>
    <dbReference type="NCBI Taxonomy" id="1798491"/>
    <lineage>
        <taxon>Bacteria</taxon>
        <taxon>Candidatus Kaiseribacteriota</taxon>
    </lineage>
</organism>
<gene>
    <name evidence="11" type="ORF">A3C87_02285</name>
</gene>
<comment type="similarity">
    <text evidence="1 9">Belongs to the peptidase S11 family.</text>
</comment>
<evidence type="ECO:0000256" key="3">
    <source>
        <dbReference type="ARBA" id="ARBA00022801"/>
    </source>
</evidence>
<keyword evidence="2" id="KW-0732">Signal</keyword>
<keyword evidence="4" id="KW-0133">Cell shape</keyword>
<reference evidence="11 12" key="1">
    <citation type="journal article" date="2016" name="Nat. Commun.">
        <title>Thousands of microbial genomes shed light on interconnected biogeochemical processes in an aquifer system.</title>
        <authorList>
            <person name="Anantharaman K."/>
            <person name="Brown C.T."/>
            <person name="Hug L.A."/>
            <person name="Sharon I."/>
            <person name="Castelle C.J."/>
            <person name="Probst A.J."/>
            <person name="Thomas B.C."/>
            <person name="Singh A."/>
            <person name="Wilkins M.J."/>
            <person name="Karaoz U."/>
            <person name="Brodie E.L."/>
            <person name="Williams K.H."/>
            <person name="Hubbard S.S."/>
            <person name="Banfield J.F."/>
        </authorList>
    </citation>
    <scope>NUCLEOTIDE SEQUENCE [LARGE SCALE GENOMIC DNA]</scope>
</reference>
<dbReference type="PRINTS" id="PR00725">
    <property type="entry name" value="DADACBPTASE1"/>
</dbReference>
<dbReference type="PANTHER" id="PTHR21581">
    <property type="entry name" value="D-ALANYL-D-ALANINE CARBOXYPEPTIDASE"/>
    <property type="match status" value="1"/>
</dbReference>
<accession>A0A1F6DLZ1</accession>
<feature type="active site" evidence="7">
    <location>
        <position position="171"/>
    </location>
</feature>
<protein>
    <recommendedName>
        <fullName evidence="10">Peptidase S11 D-alanyl-D-alanine carboxypeptidase A N-terminal domain-containing protein</fullName>
    </recommendedName>
</protein>
<dbReference type="EMBL" id="MFLE01000004">
    <property type="protein sequence ID" value="OGG62413.1"/>
    <property type="molecule type" value="Genomic_DNA"/>
</dbReference>
<evidence type="ECO:0000259" key="10">
    <source>
        <dbReference type="Pfam" id="PF00768"/>
    </source>
</evidence>
<evidence type="ECO:0000256" key="1">
    <source>
        <dbReference type="ARBA" id="ARBA00007164"/>
    </source>
</evidence>
<comment type="caution">
    <text evidence="11">The sequence shown here is derived from an EMBL/GenBank/DDBJ whole genome shotgun (WGS) entry which is preliminary data.</text>
</comment>
<dbReference type="Gene3D" id="3.40.710.10">
    <property type="entry name" value="DD-peptidase/beta-lactamase superfamily"/>
    <property type="match status" value="1"/>
</dbReference>
<name>A0A1F6DLZ1_9BACT</name>
<dbReference type="InterPro" id="IPR012338">
    <property type="entry name" value="Beta-lactam/transpept-like"/>
</dbReference>
<keyword evidence="3" id="KW-0378">Hydrolase</keyword>
<dbReference type="AlphaFoldDB" id="A0A1F6DLZ1"/>
<evidence type="ECO:0000256" key="6">
    <source>
        <dbReference type="ARBA" id="ARBA00023316"/>
    </source>
</evidence>
<evidence type="ECO:0000256" key="2">
    <source>
        <dbReference type="ARBA" id="ARBA00022729"/>
    </source>
</evidence>
<dbReference type="GO" id="GO:0009252">
    <property type="term" value="P:peptidoglycan biosynthetic process"/>
    <property type="evidence" value="ECO:0007669"/>
    <property type="project" value="UniProtKB-KW"/>
</dbReference>
<evidence type="ECO:0000313" key="11">
    <source>
        <dbReference type="EMBL" id="OGG62413.1"/>
    </source>
</evidence>
<dbReference type="GO" id="GO:0008360">
    <property type="term" value="P:regulation of cell shape"/>
    <property type="evidence" value="ECO:0007669"/>
    <property type="project" value="UniProtKB-KW"/>
</dbReference>
<keyword evidence="6" id="KW-0961">Cell wall biogenesis/degradation</keyword>
<feature type="active site" description="Proton acceptor" evidence="7">
    <location>
        <position position="121"/>
    </location>
</feature>
<dbReference type="InterPro" id="IPR001967">
    <property type="entry name" value="Peptidase_S11_N"/>
</dbReference>
<dbReference type="Proteomes" id="UP000176511">
    <property type="component" value="Unassembled WGS sequence"/>
</dbReference>
<proteinExistence type="inferred from homology"/>
<evidence type="ECO:0000256" key="5">
    <source>
        <dbReference type="ARBA" id="ARBA00022984"/>
    </source>
</evidence>
<feature type="domain" description="Peptidase S11 D-alanyl-D-alanine carboxypeptidase A N-terminal" evidence="10">
    <location>
        <begin position="94"/>
        <end position="315"/>
    </location>
</feature>
<evidence type="ECO:0000256" key="9">
    <source>
        <dbReference type="RuleBase" id="RU004016"/>
    </source>
</evidence>
<dbReference type="SUPFAM" id="SSF56601">
    <property type="entry name" value="beta-lactamase/transpeptidase-like"/>
    <property type="match status" value="1"/>
</dbReference>
<feature type="active site" description="Acyl-ester intermediate" evidence="7">
    <location>
        <position position="118"/>
    </location>
</feature>
<dbReference type="STRING" id="1798491.A3C87_02285"/>
<feature type="binding site" evidence="8">
    <location>
        <position position="288"/>
    </location>
    <ligand>
        <name>substrate</name>
    </ligand>
</feature>
<dbReference type="Pfam" id="PF00768">
    <property type="entry name" value="Peptidase_S11"/>
    <property type="match status" value="1"/>
</dbReference>
<evidence type="ECO:0000256" key="4">
    <source>
        <dbReference type="ARBA" id="ARBA00022960"/>
    </source>
</evidence>
<sequence>MEETTPPTFEATPVPPSEIRPAPFPVFRELALLAGVLVSVFFLPYLYSQAKAPIADATANMRAPQATTLRVPESAPSIPDASVFEHIALLGKTSAVYDVSRGEFLYTQGSDTVLPIASITKIMTALVAYELMRDLDTVITIPPPTTDEYSPLAIGDTFTARELLDYTLLVSSNEGARAIAITAAKSALGNEATMDDFVRAMNIRARTLGLTHTSFKNVTGLDIGENPGAISSAEDVAKLLAYITTTYPDLLAVTQASEKTFVGTKKLIYEAKNTNGVVRNIPGLIASKTGFETSAGGTLAVAFNAGLDRIIVVVVLGSTWSGRFDDILELVTKTQLSL</sequence>
<dbReference type="GO" id="GO:0071555">
    <property type="term" value="P:cell wall organization"/>
    <property type="evidence" value="ECO:0007669"/>
    <property type="project" value="UniProtKB-KW"/>
</dbReference>
<evidence type="ECO:0000313" key="12">
    <source>
        <dbReference type="Proteomes" id="UP000176511"/>
    </source>
</evidence>
<keyword evidence="5" id="KW-0573">Peptidoglycan synthesis</keyword>
<dbReference type="GO" id="GO:0009002">
    <property type="term" value="F:serine-type D-Ala-D-Ala carboxypeptidase activity"/>
    <property type="evidence" value="ECO:0007669"/>
    <property type="project" value="InterPro"/>
</dbReference>
<dbReference type="InterPro" id="IPR018044">
    <property type="entry name" value="Peptidase_S11"/>
</dbReference>
<evidence type="ECO:0000256" key="7">
    <source>
        <dbReference type="PIRSR" id="PIRSR618044-1"/>
    </source>
</evidence>
<evidence type="ECO:0000256" key="8">
    <source>
        <dbReference type="PIRSR" id="PIRSR618044-2"/>
    </source>
</evidence>